<gene>
    <name evidence="5" type="ORF">EJ08DRAFT_635168</name>
</gene>
<sequence length="312" mass="33909">MYAPIYRALLSTAIFGSAIGAAVPAVLSERDTQVPTVWAPEVGSTYQIILTNSMNLESGLVPNVDIYDLDLYDTDISVIGGLHAAGKKVVCYFSAGTSEDWRADWAEFKEKDKGACLPQWAGERWLNTRSADVWNTMAKRIAFANEKGCDAIDPDNMEIDGYSNENGGGLGLTTRDAATYARKLAAEAAKYGMGMGLKNAQEILGSVRDVVQFAVNEECAANEGDCQSYQGFGKPVYHIEYVNSRSVSSNKLRQACNMDSTFTTVIKTLNLDGWVTFCDGKSYTTPTNYSAPNKGRKDCLNSKSARSLGLVN</sequence>
<evidence type="ECO:0000256" key="2">
    <source>
        <dbReference type="ARBA" id="ARBA00012755"/>
    </source>
</evidence>
<evidence type="ECO:0000256" key="1">
    <source>
        <dbReference type="ARBA" id="ARBA00001255"/>
    </source>
</evidence>
<dbReference type="AlphaFoldDB" id="A0A9P4NPW7"/>
<dbReference type="EMBL" id="MU007046">
    <property type="protein sequence ID" value="KAF2429480.1"/>
    <property type="molecule type" value="Genomic_DNA"/>
</dbReference>
<keyword evidence="6" id="KW-1185">Reference proteome</keyword>
<dbReference type="OrthoDB" id="2108802at2759"/>
<accession>A0A9P4NPW7</accession>
<organism evidence="5 6">
    <name type="scientific">Tothia fuscella</name>
    <dbReference type="NCBI Taxonomy" id="1048955"/>
    <lineage>
        <taxon>Eukaryota</taxon>
        <taxon>Fungi</taxon>
        <taxon>Dikarya</taxon>
        <taxon>Ascomycota</taxon>
        <taxon>Pezizomycotina</taxon>
        <taxon>Dothideomycetes</taxon>
        <taxon>Pleosporomycetidae</taxon>
        <taxon>Venturiales</taxon>
        <taxon>Cylindrosympodiaceae</taxon>
        <taxon>Tothia</taxon>
    </lineage>
</organism>
<dbReference type="InterPro" id="IPR013785">
    <property type="entry name" value="Aldolase_TIM"/>
</dbReference>
<name>A0A9P4NPW7_9PEZI</name>
<dbReference type="Proteomes" id="UP000800235">
    <property type="component" value="Unassembled WGS sequence"/>
</dbReference>
<protein>
    <recommendedName>
        <fullName evidence="2">alpha-galactosidase</fullName>
        <ecNumber evidence="2">3.2.1.22</ecNumber>
    </recommendedName>
</protein>
<feature type="chain" id="PRO_5040345040" description="alpha-galactosidase" evidence="3">
    <location>
        <begin position="29"/>
        <end position="312"/>
    </location>
</feature>
<dbReference type="PANTHER" id="PTHR35273">
    <property type="entry name" value="ALPHA-1,4 POLYGALACTOSAMINIDASE, PUTATIVE (AFU_ORTHOLOGUE AFUA_3G07890)-RELATED"/>
    <property type="match status" value="1"/>
</dbReference>
<dbReference type="InterPro" id="IPR004352">
    <property type="entry name" value="GH114_TIM-barrel"/>
</dbReference>
<proteinExistence type="predicted"/>
<dbReference type="SUPFAM" id="SSF51445">
    <property type="entry name" value="(Trans)glycosidases"/>
    <property type="match status" value="1"/>
</dbReference>
<evidence type="ECO:0000256" key="3">
    <source>
        <dbReference type="SAM" id="SignalP"/>
    </source>
</evidence>
<comment type="caution">
    <text evidence="5">The sequence shown here is derived from an EMBL/GenBank/DDBJ whole genome shotgun (WGS) entry which is preliminary data.</text>
</comment>
<evidence type="ECO:0000313" key="6">
    <source>
        <dbReference type="Proteomes" id="UP000800235"/>
    </source>
</evidence>
<dbReference type="PANTHER" id="PTHR35273:SF2">
    <property type="entry name" value="ALPHA-GALACTOSIDASE"/>
    <property type="match status" value="1"/>
</dbReference>
<dbReference type="Pfam" id="PF03537">
    <property type="entry name" value="Glyco_hydro_114"/>
    <property type="match status" value="1"/>
</dbReference>
<dbReference type="InterPro" id="IPR017853">
    <property type="entry name" value="GH"/>
</dbReference>
<dbReference type="GO" id="GO:0004557">
    <property type="term" value="F:alpha-galactosidase activity"/>
    <property type="evidence" value="ECO:0007669"/>
    <property type="project" value="UniProtKB-EC"/>
</dbReference>
<feature type="signal peptide" evidence="3">
    <location>
        <begin position="1"/>
        <end position="28"/>
    </location>
</feature>
<evidence type="ECO:0000313" key="5">
    <source>
        <dbReference type="EMBL" id="KAF2429480.1"/>
    </source>
</evidence>
<reference evidence="5" key="1">
    <citation type="journal article" date="2020" name="Stud. Mycol.">
        <title>101 Dothideomycetes genomes: a test case for predicting lifestyles and emergence of pathogens.</title>
        <authorList>
            <person name="Haridas S."/>
            <person name="Albert R."/>
            <person name="Binder M."/>
            <person name="Bloem J."/>
            <person name="Labutti K."/>
            <person name="Salamov A."/>
            <person name="Andreopoulos B."/>
            <person name="Baker S."/>
            <person name="Barry K."/>
            <person name="Bills G."/>
            <person name="Bluhm B."/>
            <person name="Cannon C."/>
            <person name="Castanera R."/>
            <person name="Culley D."/>
            <person name="Daum C."/>
            <person name="Ezra D."/>
            <person name="Gonzalez J."/>
            <person name="Henrissat B."/>
            <person name="Kuo A."/>
            <person name="Liang C."/>
            <person name="Lipzen A."/>
            <person name="Lutzoni F."/>
            <person name="Magnuson J."/>
            <person name="Mondo S."/>
            <person name="Nolan M."/>
            <person name="Ohm R."/>
            <person name="Pangilinan J."/>
            <person name="Park H.-J."/>
            <person name="Ramirez L."/>
            <person name="Alfaro M."/>
            <person name="Sun H."/>
            <person name="Tritt A."/>
            <person name="Yoshinaga Y."/>
            <person name="Zwiers L.-H."/>
            <person name="Turgeon B."/>
            <person name="Goodwin S."/>
            <person name="Spatafora J."/>
            <person name="Crous P."/>
            <person name="Grigoriev I."/>
        </authorList>
    </citation>
    <scope>NUCLEOTIDE SEQUENCE</scope>
    <source>
        <strain evidence="5">CBS 130266</strain>
    </source>
</reference>
<feature type="domain" description="Glycoside-hydrolase family GH114 TIM-barrel" evidence="4">
    <location>
        <begin position="45"/>
        <end position="274"/>
    </location>
</feature>
<comment type="catalytic activity">
    <reaction evidence="1">
        <text>Hydrolysis of terminal, non-reducing alpha-D-galactose residues in alpha-D-galactosides, including galactose oligosaccharides, galactomannans and galactolipids.</text>
        <dbReference type="EC" id="3.2.1.22"/>
    </reaction>
</comment>
<dbReference type="Gene3D" id="3.20.20.70">
    <property type="entry name" value="Aldolase class I"/>
    <property type="match status" value="1"/>
</dbReference>
<dbReference type="EC" id="3.2.1.22" evidence="2"/>
<keyword evidence="3" id="KW-0732">Signal</keyword>
<evidence type="ECO:0000259" key="4">
    <source>
        <dbReference type="Pfam" id="PF03537"/>
    </source>
</evidence>